<protein>
    <recommendedName>
        <fullName evidence="7">EF-hand domain-containing protein</fullName>
    </recommendedName>
</protein>
<comment type="caution">
    <text evidence="8">The sequence shown here is derived from an EMBL/GenBank/DDBJ whole genome shotgun (WGS) entry which is preliminary data.</text>
</comment>
<evidence type="ECO:0000259" key="7">
    <source>
        <dbReference type="PROSITE" id="PS50222"/>
    </source>
</evidence>
<dbReference type="AlphaFoldDB" id="A0A266QCH7"/>
<keyword evidence="2" id="KW-0519">Myristate</keyword>
<name>A0A266QCH7_9GAMM</name>
<keyword evidence="4" id="KW-0677">Repeat</keyword>
<evidence type="ECO:0000256" key="3">
    <source>
        <dbReference type="ARBA" id="ARBA00022723"/>
    </source>
</evidence>
<reference evidence="9" key="1">
    <citation type="submission" date="2017-05" db="EMBL/GenBank/DDBJ databases">
        <authorList>
            <person name="Barney B.M."/>
        </authorList>
    </citation>
    <scope>NUCLEOTIDE SEQUENCE [LARGE SCALE GENOMIC DNA]</scope>
    <source>
        <strain evidence="9">PSBB022</strain>
    </source>
</reference>
<keyword evidence="9" id="KW-1185">Reference proteome</keyword>
<dbReference type="EMBL" id="NHNI01000001">
    <property type="protein sequence ID" value="OZY87572.1"/>
    <property type="molecule type" value="Genomic_DNA"/>
</dbReference>
<dbReference type="SUPFAM" id="SSF47473">
    <property type="entry name" value="EF-hand"/>
    <property type="match status" value="1"/>
</dbReference>
<comment type="similarity">
    <text evidence="1">Belongs to the recoverin family.</text>
</comment>
<dbReference type="PANTHER" id="PTHR23055:SF178">
    <property type="entry name" value="NEUROCALCIN HOMOLOG"/>
    <property type="match status" value="1"/>
</dbReference>
<feature type="domain" description="EF-hand" evidence="7">
    <location>
        <begin position="63"/>
        <end position="98"/>
    </location>
</feature>
<dbReference type="CDD" id="cd00051">
    <property type="entry name" value="EFh"/>
    <property type="match status" value="1"/>
</dbReference>
<dbReference type="GO" id="GO:0005509">
    <property type="term" value="F:calcium ion binding"/>
    <property type="evidence" value="ECO:0007669"/>
    <property type="project" value="InterPro"/>
</dbReference>
<keyword evidence="5" id="KW-0449">Lipoprotein</keyword>
<feature type="region of interest" description="Disordered" evidence="6">
    <location>
        <begin position="174"/>
        <end position="266"/>
    </location>
</feature>
<evidence type="ECO:0000256" key="4">
    <source>
        <dbReference type="ARBA" id="ARBA00022737"/>
    </source>
</evidence>
<evidence type="ECO:0000256" key="2">
    <source>
        <dbReference type="ARBA" id="ARBA00022707"/>
    </source>
</evidence>
<sequence>MSSISSLSGSSMLASYASTKVTQKAQTSSMVDELFKKLDTDQQGSLDKSELQKALSAASTNTTSSASADEMFSAMDADGDGNITKTELGDTLQSLMDKMDNLMASMRVRGAQGEAVDEGFTKDQLTEMSQDSNATDSKRASFMAEIAANFDAADSDGNGKVNREEAMTYAEANDLEGPAATAGGTAGPQGMGGPPPGGMPPPGGAGGASETESTASVDPADTDGDGSVSATEALEYLMTQLAAEDDDTEADKSSTSASSESTLGDELSRQILQLVKTYGLTSANDTSSHTQRLSASA</sequence>
<dbReference type="Gene3D" id="1.10.238.10">
    <property type="entry name" value="EF-hand"/>
    <property type="match status" value="2"/>
</dbReference>
<feature type="compositionally biased region" description="Low complexity" evidence="6">
    <location>
        <begin position="54"/>
        <end position="66"/>
    </location>
</feature>
<dbReference type="InterPro" id="IPR002048">
    <property type="entry name" value="EF_hand_dom"/>
</dbReference>
<evidence type="ECO:0000256" key="6">
    <source>
        <dbReference type="SAM" id="MobiDB-lite"/>
    </source>
</evidence>
<evidence type="ECO:0000256" key="5">
    <source>
        <dbReference type="ARBA" id="ARBA00023288"/>
    </source>
</evidence>
<feature type="compositionally biased region" description="Pro residues" evidence="6">
    <location>
        <begin position="193"/>
        <end position="203"/>
    </location>
</feature>
<dbReference type="PROSITE" id="PS50222">
    <property type="entry name" value="EF_HAND_2"/>
    <property type="match status" value="3"/>
</dbReference>
<dbReference type="PANTHER" id="PTHR23055">
    <property type="entry name" value="CALCIUM BINDING PROTEINS"/>
    <property type="match status" value="1"/>
</dbReference>
<keyword evidence="3" id="KW-0479">Metal-binding</keyword>
<gene>
    <name evidence="8" type="ORF">CBP51_11555</name>
</gene>
<dbReference type="InterPro" id="IPR028846">
    <property type="entry name" value="Recoverin"/>
</dbReference>
<dbReference type="SMART" id="SM00054">
    <property type="entry name" value="EFh"/>
    <property type="match status" value="3"/>
</dbReference>
<evidence type="ECO:0000313" key="9">
    <source>
        <dbReference type="Proteomes" id="UP000216101"/>
    </source>
</evidence>
<dbReference type="PROSITE" id="PS00018">
    <property type="entry name" value="EF_HAND_1"/>
    <property type="match status" value="1"/>
</dbReference>
<dbReference type="Pfam" id="PF13499">
    <property type="entry name" value="EF-hand_7"/>
    <property type="match status" value="1"/>
</dbReference>
<dbReference type="Pfam" id="PF13202">
    <property type="entry name" value="EF-hand_5"/>
    <property type="match status" value="1"/>
</dbReference>
<proteinExistence type="inferred from homology"/>
<organism evidence="8 9">
    <name type="scientific">Cellvibrio mixtus</name>
    <dbReference type="NCBI Taxonomy" id="39650"/>
    <lineage>
        <taxon>Bacteria</taxon>
        <taxon>Pseudomonadati</taxon>
        <taxon>Pseudomonadota</taxon>
        <taxon>Gammaproteobacteria</taxon>
        <taxon>Cellvibrionales</taxon>
        <taxon>Cellvibrionaceae</taxon>
        <taxon>Cellvibrio</taxon>
    </lineage>
</organism>
<feature type="domain" description="EF-hand" evidence="7">
    <location>
        <begin position="141"/>
        <end position="176"/>
    </location>
</feature>
<dbReference type="Proteomes" id="UP000216101">
    <property type="component" value="Unassembled WGS sequence"/>
</dbReference>
<feature type="region of interest" description="Disordered" evidence="6">
    <location>
        <begin position="40"/>
        <end position="66"/>
    </location>
</feature>
<dbReference type="InterPro" id="IPR018247">
    <property type="entry name" value="EF_Hand_1_Ca_BS"/>
</dbReference>
<evidence type="ECO:0000256" key="1">
    <source>
        <dbReference type="ARBA" id="ARBA00006049"/>
    </source>
</evidence>
<evidence type="ECO:0000313" key="8">
    <source>
        <dbReference type="EMBL" id="OZY87572.1"/>
    </source>
</evidence>
<dbReference type="RefSeq" id="WP_094984956.1">
    <property type="nucleotide sequence ID" value="NZ_NHNI01000001.1"/>
</dbReference>
<feature type="compositionally biased region" description="Low complexity" evidence="6">
    <location>
        <begin position="253"/>
        <end position="262"/>
    </location>
</feature>
<dbReference type="InterPro" id="IPR011992">
    <property type="entry name" value="EF-hand-dom_pair"/>
</dbReference>
<accession>A0A266QCH7</accession>
<feature type="domain" description="EF-hand" evidence="7">
    <location>
        <begin position="26"/>
        <end position="61"/>
    </location>
</feature>